<name>M1VGC8_CYAM1</name>
<dbReference type="eggNOG" id="KOG4416">
    <property type="taxonomic scope" value="Eukaryota"/>
</dbReference>
<dbReference type="InterPro" id="IPR012945">
    <property type="entry name" value="Tubulin-bd_cofactor_C_dom"/>
</dbReference>
<protein>
    <recommendedName>
        <fullName evidence="2">C-CAP/cofactor C-like domain-containing protein</fullName>
    </recommendedName>
</protein>
<dbReference type="PROSITE" id="PS51329">
    <property type="entry name" value="C_CAP_COFACTOR_C"/>
    <property type="match status" value="1"/>
</dbReference>
<reference evidence="3 4" key="2">
    <citation type="journal article" date="2007" name="BMC Biol.">
        <title>A 100%-complete sequence reveals unusually simple genomic features in the hot-spring red alga Cyanidioschyzon merolae.</title>
        <authorList>
            <person name="Nozaki H."/>
            <person name="Takano H."/>
            <person name="Misumi O."/>
            <person name="Terasawa K."/>
            <person name="Matsuzaki M."/>
            <person name="Maruyama S."/>
            <person name="Nishida K."/>
            <person name="Yagisawa F."/>
            <person name="Yoshida Y."/>
            <person name="Fujiwara T."/>
            <person name="Takio S."/>
            <person name="Tamura K."/>
            <person name="Chung S.J."/>
            <person name="Nakamura S."/>
            <person name="Kuroiwa H."/>
            <person name="Tanaka K."/>
            <person name="Sato N."/>
            <person name="Kuroiwa T."/>
        </authorList>
    </citation>
    <scope>NUCLEOTIDE SEQUENCE [LARGE SCALE GENOMIC DNA]</scope>
    <source>
        <strain evidence="3 4">10D</strain>
    </source>
</reference>
<keyword evidence="4" id="KW-1185">Reference proteome</keyword>
<dbReference type="AlphaFoldDB" id="M1VGC8"/>
<dbReference type="Gramene" id="CMH007CT">
    <property type="protein sequence ID" value="CMH007CT"/>
    <property type="gene ID" value="CMH007C"/>
</dbReference>
<dbReference type="PANTHER" id="PTHR16052">
    <property type="entry name" value="TBCC DOMAIN-CONTAINING PROTEIN 1"/>
    <property type="match status" value="1"/>
</dbReference>
<dbReference type="InterPro" id="IPR016098">
    <property type="entry name" value="CAP/MinC_C"/>
</dbReference>
<evidence type="ECO:0000259" key="2">
    <source>
        <dbReference type="PROSITE" id="PS51329"/>
    </source>
</evidence>
<evidence type="ECO:0000313" key="3">
    <source>
        <dbReference type="EMBL" id="BAM79713.1"/>
    </source>
</evidence>
<proteinExistence type="inferred from homology"/>
<dbReference type="RefSeq" id="XP_005535999.1">
    <property type="nucleotide sequence ID" value="XM_005535942.1"/>
</dbReference>
<dbReference type="HOGENOM" id="CLU_427244_0_0_1"/>
<evidence type="ECO:0000313" key="4">
    <source>
        <dbReference type="Proteomes" id="UP000007014"/>
    </source>
</evidence>
<dbReference type="OrthoDB" id="3371at2759"/>
<gene>
    <name evidence="3" type="ORF">CYME_CMH007C</name>
</gene>
<dbReference type="Gene3D" id="2.160.20.70">
    <property type="match status" value="1"/>
</dbReference>
<dbReference type="STRING" id="280699.M1VGC8"/>
<dbReference type="Pfam" id="PF07986">
    <property type="entry name" value="TBCC"/>
    <property type="match status" value="1"/>
</dbReference>
<dbReference type="InterPro" id="IPR039589">
    <property type="entry name" value="TBCC1"/>
</dbReference>
<dbReference type="PANTHER" id="PTHR16052:SF0">
    <property type="entry name" value="TBCC DOMAIN-CONTAINING PROTEIN 1"/>
    <property type="match status" value="1"/>
</dbReference>
<feature type="domain" description="C-CAP/cofactor C-like" evidence="2">
    <location>
        <begin position="376"/>
        <end position="523"/>
    </location>
</feature>
<dbReference type="Proteomes" id="UP000007014">
    <property type="component" value="Chromosome 8"/>
</dbReference>
<accession>M1VGC8</accession>
<sequence>MEDQPRTGTLTSNDAAAIPLRGRPFAYEYAAVNALQLVPEFKQLLEGSNLLAFIAYLRRQTIESGGRPGRVSWPVWLQAAEDLGLGATRAAILWRGAQFADTDRGASAVQSLDVFSEYDSVPLARLGALLFLSSVIPRPLAREVDAAWLDFPSPTTITESVPQLLKEAARWETQTKVIDLQSGEVTEHLSFEQKSISDVMAVTTSSMEKILGMVEKGKFYPAGSYISTLRRLPAILQYNCTFQTKILVVSLGLTFTNGDVCADVITPWNPKGRPDANTGTKSADDIDWNDIWIPLRCIEHFRFLFELPDVPLTLGWDATQIVEGISEPAVKFADSVSYLFDLFNILLGTCFIRNKNLPWAHIRSIAGLRAVASLRPYRWEVSALVRSTLIKRIDHEDTADIDIRGCKDCRLEFVPGDATTIAHVTIGQCVDCTIFVAACKTLMLTTSERVTILAAVHAELRIINCLECQIYILCNERPVAYGDNRLVYIGPAAYNFDGLDSILSRHGIRTDSNRWSEPYDFERDGTPTSNTVALIPPSSYWPPVLAWKNAKDLRSCPWQIEKEYLEVFEHRSASVDRLRRSVCDRFGDRKDAMSQLQDLVHARFREWLGNGNRMRSVHDLLRMERTEAKEAPKDSSEQSAS</sequence>
<organism evidence="3 4">
    <name type="scientific">Cyanidioschyzon merolae (strain NIES-3377 / 10D)</name>
    <name type="common">Unicellular red alga</name>
    <dbReference type="NCBI Taxonomy" id="280699"/>
    <lineage>
        <taxon>Eukaryota</taxon>
        <taxon>Rhodophyta</taxon>
        <taxon>Bangiophyceae</taxon>
        <taxon>Cyanidiales</taxon>
        <taxon>Cyanidiaceae</taxon>
        <taxon>Cyanidioschyzon</taxon>
    </lineage>
</organism>
<reference evidence="3 4" key="1">
    <citation type="journal article" date="2004" name="Nature">
        <title>Genome sequence of the ultrasmall unicellular red alga Cyanidioschyzon merolae 10D.</title>
        <authorList>
            <person name="Matsuzaki M."/>
            <person name="Misumi O."/>
            <person name="Shin-i T."/>
            <person name="Maruyama S."/>
            <person name="Takahara M."/>
            <person name="Miyagishima S."/>
            <person name="Mori T."/>
            <person name="Nishida K."/>
            <person name="Yagisawa F."/>
            <person name="Nishida K."/>
            <person name="Yoshida Y."/>
            <person name="Nishimura Y."/>
            <person name="Nakao S."/>
            <person name="Kobayashi T."/>
            <person name="Momoyama Y."/>
            <person name="Higashiyama T."/>
            <person name="Minoda A."/>
            <person name="Sano M."/>
            <person name="Nomoto H."/>
            <person name="Oishi K."/>
            <person name="Hayashi H."/>
            <person name="Ohta F."/>
            <person name="Nishizaka S."/>
            <person name="Haga S."/>
            <person name="Miura S."/>
            <person name="Morishita T."/>
            <person name="Kabeya Y."/>
            <person name="Terasawa K."/>
            <person name="Suzuki Y."/>
            <person name="Ishii Y."/>
            <person name="Asakawa S."/>
            <person name="Takano H."/>
            <person name="Ohta N."/>
            <person name="Kuroiwa H."/>
            <person name="Tanaka K."/>
            <person name="Shimizu N."/>
            <person name="Sugano S."/>
            <person name="Sato N."/>
            <person name="Nozaki H."/>
            <person name="Ogasawara N."/>
            <person name="Kohara Y."/>
            <person name="Kuroiwa T."/>
        </authorList>
    </citation>
    <scope>NUCLEOTIDE SEQUENCE [LARGE SCALE GENOMIC DNA]</scope>
    <source>
        <strain evidence="3 4">10D</strain>
    </source>
</reference>
<dbReference type="GeneID" id="16993344"/>
<evidence type="ECO:0000256" key="1">
    <source>
        <dbReference type="ARBA" id="ARBA00008848"/>
    </source>
</evidence>
<dbReference type="KEGG" id="cme:CYME_CMH007C"/>
<dbReference type="InterPro" id="IPR017901">
    <property type="entry name" value="C-CAP_CF_C-like"/>
</dbReference>
<dbReference type="EMBL" id="AP006490">
    <property type="protein sequence ID" value="BAM79713.1"/>
    <property type="molecule type" value="Genomic_DNA"/>
</dbReference>
<comment type="similarity">
    <text evidence="1">Belongs to the TBCC family.</text>
</comment>